<name>A0A0P6Y1A1_9CHLR</name>
<protein>
    <submittedName>
        <fullName evidence="2">Uncharacterized protein</fullName>
    </submittedName>
</protein>
<dbReference type="AlphaFoldDB" id="A0A0P6Y1A1"/>
<dbReference type="Proteomes" id="UP000050417">
    <property type="component" value="Unassembled WGS sequence"/>
</dbReference>
<gene>
    <name evidence="2" type="ORF">ADN00_13115</name>
</gene>
<dbReference type="EMBL" id="LGCL01000029">
    <property type="protein sequence ID" value="KPL75294.1"/>
    <property type="molecule type" value="Genomic_DNA"/>
</dbReference>
<feature type="region of interest" description="Disordered" evidence="1">
    <location>
        <begin position="82"/>
        <end position="125"/>
    </location>
</feature>
<feature type="region of interest" description="Disordered" evidence="1">
    <location>
        <begin position="1"/>
        <end position="51"/>
    </location>
</feature>
<evidence type="ECO:0000313" key="2">
    <source>
        <dbReference type="EMBL" id="KPL75294.1"/>
    </source>
</evidence>
<evidence type="ECO:0000256" key="1">
    <source>
        <dbReference type="SAM" id="MobiDB-lite"/>
    </source>
</evidence>
<evidence type="ECO:0000313" key="3">
    <source>
        <dbReference type="Proteomes" id="UP000050417"/>
    </source>
</evidence>
<sequence>MQHGKEQNHQHGYRHHRQAGNEYFQGIGKTNRRQRGVKRAGKAVQRPHQEHQQVIAESLTHIGHRPAGHRVGGGQLAVVERHAQCQQPAHQQRQHGSRPGDPRRVPGEHKDLSRDGASRSQHDHLQQVELAFQMSFGHRGVDPEWNE</sequence>
<feature type="compositionally biased region" description="Basic residues" evidence="1">
    <location>
        <begin position="30"/>
        <end position="41"/>
    </location>
</feature>
<reference evidence="2 3" key="1">
    <citation type="submission" date="2015-07" db="EMBL/GenBank/DDBJ databases">
        <title>Genome sequence of Ornatilinea apprima DSM 23815.</title>
        <authorList>
            <person name="Hemp J."/>
            <person name="Ward L.M."/>
            <person name="Pace L.A."/>
            <person name="Fischer W.W."/>
        </authorList>
    </citation>
    <scope>NUCLEOTIDE SEQUENCE [LARGE SCALE GENOMIC DNA]</scope>
    <source>
        <strain evidence="2 3">P3M-1</strain>
    </source>
</reference>
<comment type="caution">
    <text evidence="2">The sequence shown here is derived from an EMBL/GenBank/DDBJ whole genome shotgun (WGS) entry which is preliminary data.</text>
</comment>
<feature type="compositionally biased region" description="Basic and acidic residues" evidence="1">
    <location>
        <begin position="98"/>
        <end position="125"/>
    </location>
</feature>
<keyword evidence="3" id="KW-1185">Reference proteome</keyword>
<accession>A0A0P6Y1A1</accession>
<organism evidence="2 3">
    <name type="scientific">Ornatilinea apprima</name>
    <dbReference type="NCBI Taxonomy" id="1134406"/>
    <lineage>
        <taxon>Bacteria</taxon>
        <taxon>Bacillati</taxon>
        <taxon>Chloroflexota</taxon>
        <taxon>Anaerolineae</taxon>
        <taxon>Anaerolineales</taxon>
        <taxon>Anaerolineaceae</taxon>
        <taxon>Ornatilinea</taxon>
    </lineage>
</organism>
<proteinExistence type="predicted"/>